<dbReference type="EMBL" id="QGDD01000002">
    <property type="protein sequence ID" value="PWN03719.1"/>
    <property type="molecule type" value="Genomic_DNA"/>
</dbReference>
<evidence type="ECO:0000313" key="2">
    <source>
        <dbReference type="Proteomes" id="UP000245507"/>
    </source>
</evidence>
<name>A0A316TKC5_9ACTN</name>
<gene>
    <name evidence="1" type="ORF">DJ010_06465</name>
</gene>
<evidence type="ECO:0008006" key="3">
    <source>
        <dbReference type="Google" id="ProtNLM"/>
    </source>
</evidence>
<reference evidence="1 2" key="1">
    <citation type="submission" date="2018-05" db="EMBL/GenBank/DDBJ databases">
        <title>Nocardioides silvaticus genome.</title>
        <authorList>
            <person name="Li C."/>
            <person name="Wang G."/>
        </authorList>
    </citation>
    <scope>NUCLEOTIDE SEQUENCE [LARGE SCALE GENOMIC DNA]</scope>
    <source>
        <strain evidence="1 2">CCTCC AB 2018079</strain>
    </source>
</reference>
<dbReference type="PROSITE" id="PS51257">
    <property type="entry name" value="PROKAR_LIPOPROTEIN"/>
    <property type="match status" value="1"/>
</dbReference>
<sequence>MRRTTLLAAFLAPALLLLGCGEDSEDSKDSDDSRTEASAAEEICDAEADRFASIDATDDDDETIAAAYRELGERWAAVEPPSDLEADAQAGFATLIDYYSDMTAEDYAGFATYAAVFEGEELAEVEAFQEYLSATC</sequence>
<dbReference type="RefSeq" id="WP_109692808.1">
    <property type="nucleotide sequence ID" value="NZ_QGDD01000002.1"/>
</dbReference>
<protein>
    <recommendedName>
        <fullName evidence="3">Lipoprotein</fullName>
    </recommendedName>
</protein>
<dbReference type="AlphaFoldDB" id="A0A316TKC5"/>
<comment type="caution">
    <text evidence="1">The sequence shown here is derived from an EMBL/GenBank/DDBJ whole genome shotgun (WGS) entry which is preliminary data.</text>
</comment>
<proteinExistence type="predicted"/>
<keyword evidence="2" id="KW-1185">Reference proteome</keyword>
<evidence type="ECO:0000313" key="1">
    <source>
        <dbReference type="EMBL" id="PWN03719.1"/>
    </source>
</evidence>
<accession>A0A316TKC5</accession>
<organism evidence="1 2">
    <name type="scientific">Nocardioides silvaticus</name>
    <dbReference type="NCBI Taxonomy" id="2201891"/>
    <lineage>
        <taxon>Bacteria</taxon>
        <taxon>Bacillati</taxon>
        <taxon>Actinomycetota</taxon>
        <taxon>Actinomycetes</taxon>
        <taxon>Propionibacteriales</taxon>
        <taxon>Nocardioidaceae</taxon>
        <taxon>Nocardioides</taxon>
    </lineage>
</organism>
<dbReference type="Proteomes" id="UP000245507">
    <property type="component" value="Unassembled WGS sequence"/>
</dbReference>